<dbReference type="AlphaFoldDB" id="A0A1P8MVH6"/>
<dbReference type="Proteomes" id="UP000186336">
    <property type="component" value="Chromosome"/>
</dbReference>
<protein>
    <submittedName>
        <fullName evidence="1">Uncharacterized protein</fullName>
    </submittedName>
</protein>
<evidence type="ECO:0000313" key="1">
    <source>
        <dbReference type="EMBL" id="APX12107.1"/>
    </source>
</evidence>
<proteinExistence type="predicted"/>
<dbReference type="EMBL" id="CP019312">
    <property type="protein sequence ID" value="APX12107.1"/>
    <property type="molecule type" value="Genomic_DNA"/>
</dbReference>
<sequence>MRPDEIEALFTRDSGDYVFARWGRPLAPVVFGVKDETLGTIKGAVEAVCQLAGHEMAETDPELGSNFMWFFFSDWAELPEVPGLDRLVPDLGPLVKRLQDADANQYRIFRFDAAGAIKACFVFLRMDKHLSTVPAETLALSQVVQSMLLWSDLAFRDRSPLAVAGETTVLRPDIAALIRAAYDPVMPAAADDPSHALRLSARAVAAS</sequence>
<dbReference type="KEGG" id="tom:BWR18_10765"/>
<organism evidence="1 2">
    <name type="scientific">Tateyamaria omphalii</name>
    <dbReference type="NCBI Taxonomy" id="299262"/>
    <lineage>
        <taxon>Bacteria</taxon>
        <taxon>Pseudomonadati</taxon>
        <taxon>Pseudomonadota</taxon>
        <taxon>Alphaproteobacteria</taxon>
        <taxon>Rhodobacterales</taxon>
        <taxon>Roseobacteraceae</taxon>
        <taxon>Tateyamaria</taxon>
    </lineage>
</organism>
<reference evidence="1 2" key="1">
    <citation type="submission" date="2017-01" db="EMBL/GenBank/DDBJ databases">
        <title>Complete genome of Tateyamaria omphalii DOK1-4 isolated from seawater in Dokdo.</title>
        <authorList>
            <person name="Kim J.H."/>
            <person name="Chi W.-J."/>
        </authorList>
    </citation>
    <scope>NUCLEOTIDE SEQUENCE [LARGE SCALE GENOMIC DNA]</scope>
    <source>
        <strain evidence="1 2">DOK1-4</strain>
    </source>
</reference>
<name>A0A1P8MVH6_9RHOB</name>
<dbReference type="RefSeq" id="WP_076628152.1">
    <property type="nucleotide sequence ID" value="NZ_CP019312.1"/>
</dbReference>
<keyword evidence="2" id="KW-1185">Reference proteome</keyword>
<accession>A0A1P8MVH6</accession>
<evidence type="ECO:0000313" key="2">
    <source>
        <dbReference type="Proteomes" id="UP000186336"/>
    </source>
</evidence>
<gene>
    <name evidence="1" type="ORF">BWR18_10765</name>
</gene>
<dbReference type="OrthoDB" id="7827308at2"/>
<dbReference type="STRING" id="299262.BWR18_10765"/>